<gene>
    <name evidence="1" type="ORF">HB13667_07600</name>
</gene>
<protein>
    <submittedName>
        <fullName evidence="1">Uncharacterized protein</fullName>
    </submittedName>
</protein>
<name>A0A0P7DGG5_PSEPU</name>
<dbReference type="EMBL" id="LKKS01000043">
    <property type="protein sequence ID" value="KPM67242.1"/>
    <property type="molecule type" value="Genomic_DNA"/>
</dbReference>
<dbReference type="AlphaFoldDB" id="A0A0P7DGG5"/>
<evidence type="ECO:0000313" key="2">
    <source>
        <dbReference type="Proteomes" id="UP000050437"/>
    </source>
</evidence>
<sequence length="97" mass="10418">MSKTALERAALLRQAASDGRRNPDDLFGARMAIHDAFEGSSVDANRVCELLLSANPPLTAGDCDRLEMVSAAMERAPEARAGKLYGLCVIVQALCPW</sequence>
<reference evidence="1 2" key="1">
    <citation type="submission" date="2015-10" db="EMBL/GenBank/DDBJ databases">
        <title>Pseudomonas putida clinical strains.</title>
        <authorList>
            <person name="Molina L."/>
            <person name="Udaondo Z."/>
        </authorList>
    </citation>
    <scope>NUCLEOTIDE SEQUENCE [LARGE SCALE GENOMIC DNA]</scope>
    <source>
        <strain evidence="1 2">HB13667</strain>
    </source>
</reference>
<organism evidence="1 2">
    <name type="scientific">Pseudomonas putida</name>
    <name type="common">Arthrobacter siderocapsulatus</name>
    <dbReference type="NCBI Taxonomy" id="303"/>
    <lineage>
        <taxon>Bacteria</taxon>
        <taxon>Pseudomonadati</taxon>
        <taxon>Pseudomonadota</taxon>
        <taxon>Gammaproteobacteria</taxon>
        <taxon>Pseudomonadales</taxon>
        <taxon>Pseudomonadaceae</taxon>
        <taxon>Pseudomonas</taxon>
    </lineage>
</organism>
<dbReference type="Proteomes" id="UP000050437">
    <property type="component" value="Unassembled WGS sequence"/>
</dbReference>
<comment type="caution">
    <text evidence="1">The sequence shown here is derived from an EMBL/GenBank/DDBJ whole genome shotgun (WGS) entry which is preliminary data.</text>
</comment>
<evidence type="ECO:0000313" key="1">
    <source>
        <dbReference type="EMBL" id="KPM67242.1"/>
    </source>
</evidence>
<proteinExistence type="predicted"/>
<accession>A0A0P7DGG5</accession>